<dbReference type="EC" id="1.-.-.-" evidence="5"/>
<protein>
    <submittedName>
        <fullName evidence="5">SDR family NAD(P)-dependent oxidoreductase</fullName>
        <ecNumber evidence="5">1.-.-.-</ecNumber>
    </submittedName>
</protein>
<dbReference type="SUPFAM" id="SSF51735">
    <property type="entry name" value="NAD(P)-binding Rossmann-fold domains"/>
    <property type="match status" value="1"/>
</dbReference>
<comment type="caution">
    <text evidence="5">The sequence shown here is derived from an EMBL/GenBank/DDBJ whole genome shotgun (WGS) entry which is preliminary data.</text>
</comment>
<evidence type="ECO:0000313" key="6">
    <source>
        <dbReference type="Proteomes" id="UP001596977"/>
    </source>
</evidence>
<evidence type="ECO:0000256" key="1">
    <source>
        <dbReference type="ARBA" id="ARBA00006484"/>
    </source>
</evidence>
<dbReference type="InterPro" id="IPR057326">
    <property type="entry name" value="KR_dom"/>
</dbReference>
<dbReference type="PANTHER" id="PTHR43086">
    <property type="entry name" value="VERY-LONG-CHAIN 3-OXOOACYL-COA REDUCTASE"/>
    <property type="match status" value="1"/>
</dbReference>
<dbReference type="Pfam" id="PF00106">
    <property type="entry name" value="adh_short"/>
    <property type="match status" value="1"/>
</dbReference>
<organism evidence="5 6">
    <name type="scientific">Sphingomonas canadensis</name>
    <dbReference type="NCBI Taxonomy" id="1219257"/>
    <lineage>
        <taxon>Bacteria</taxon>
        <taxon>Pseudomonadati</taxon>
        <taxon>Pseudomonadota</taxon>
        <taxon>Alphaproteobacteria</taxon>
        <taxon>Sphingomonadales</taxon>
        <taxon>Sphingomonadaceae</taxon>
        <taxon>Sphingomonas</taxon>
    </lineage>
</organism>
<dbReference type="PANTHER" id="PTHR43086:SF3">
    <property type="entry name" value="NADP-DEPENDENT 3-HYDROXY ACID DEHYDROGENASE YDFG"/>
    <property type="match status" value="1"/>
</dbReference>
<dbReference type="Proteomes" id="UP001596977">
    <property type="component" value="Unassembled WGS sequence"/>
</dbReference>
<dbReference type="PRINTS" id="PR00080">
    <property type="entry name" value="SDRFAMILY"/>
</dbReference>
<dbReference type="RefSeq" id="WP_264942624.1">
    <property type="nucleotide sequence ID" value="NZ_JAPDRA010000001.1"/>
</dbReference>
<accession>A0ABW3H1V6</accession>
<keyword evidence="2 5" id="KW-0560">Oxidoreductase</keyword>
<reference evidence="6" key="1">
    <citation type="journal article" date="2019" name="Int. J. Syst. Evol. Microbiol.">
        <title>The Global Catalogue of Microorganisms (GCM) 10K type strain sequencing project: providing services to taxonomists for standard genome sequencing and annotation.</title>
        <authorList>
            <consortium name="The Broad Institute Genomics Platform"/>
            <consortium name="The Broad Institute Genome Sequencing Center for Infectious Disease"/>
            <person name="Wu L."/>
            <person name="Ma J."/>
        </authorList>
    </citation>
    <scope>NUCLEOTIDE SEQUENCE [LARGE SCALE GENOMIC DNA]</scope>
    <source>
        <strain evidence="6">CCUG 62982</strain>
    </source>
</reference>
<dbReference type="PRINTS" id="PR00081">
    <property type="entry name" value="GDHRDH"/>
</dbReference>
<evidence type="ECO:0000256" key="3">
    <source>
        <dbReference type="RuleBase" id="RU000363"/>
    </source>
</evidence>
<keyword evidence="6" id="KW-1185">Reference proteome</keyword>
<proteinExistence type="inferred from homology"/>
<dbReference type="SMART" id="SM00822">
    <property type="entry name" value="PKS_KR"/>
    <property type="match status" value="1"/>
</dbReference>
<sequence length="259" mass="27122">MDKGTALVTGASAGLGTLFARRLAAEGYGLILTARRTERLEALAAELREGAGVKVDVIAADLAEPGAPGALMAEIGRRGLAVNLLINNAGFGQGGAFATQDRARIAAMIEVNCRALTELAHAVLPGMLQMRSGAILNVASTAAFQPGPGMAVYYATKAYVLSLSEALHEEVRRQGVRVSALCPGPTATEFFDAAGTSPDFALKKLAGDPDKVVRDGLAALRANRAVKVSGLRNAVMAASVRFTPRWLIRRVVATIQRSR</sequence>
<dbReference type="InterPro" id="IPR002347">
    <property type="entry name" value="SDR_fam"/>
</dbReference>
<comment type="similarity">
    <text evidence="1 3">Belongs to the short-chain dehydrogenases/reductases (SDR) family.</text>
</comment>
<dbReference type="InterPro" id="IPR036291">
    <property type="entry name" value="NAD(P)-bd_dom_sf"/>
</dbReference>
<gene>
    <name evidence="5" type="ORF">ACFQ1E_02070</name>
</gene>
<name>A0ABW3H1V6_9SPHN</name>
<dbReference type="Gene3D" id="3.40.50.720">
    <property type="entry name" value="NAD(P)-binding Rossmann-like Domain"/>
    <property type="match status" value="1"/>
</dbReference>
<evidence type="ECO:0000256" key="2">
    <source>
        <dbReference type="ARBA" id="ARBA00023002"/>
    </source>
</evidence>
<dbReference type="EMBL" id="JBHTJG010000001">
    <property type="protein sequence ID" value="MFD0945117.1"/>
    <property type="molecule type" value="Genomic_DNA"/>
</dbReference>
<dbReference type="GO" id="GO:0016491">
    <property type="term" value="F:oxidoreductase activity"/>
    <property type="evidence" value="ECO:0007669"/>
    <property type="project" value="UniProtKB-KW"/>
</dbReference>
<evidence type="ECO:0000313" key="5">
    <source>
        <dbReference type="EMBL" id="MFD0945117.1"/>
    </source>
</evidence>
<evidence type="ECO:0000259" key="4">
    <source>
        <dbReference type="SMART" id="SM00822"/>
    </source>
</evidence>
<feature type="domain" description="Ketoreductase" evidence="4">
    <location>
        <begin position="4"/>
        <end position="184"/>
    </location>
</feature>
<dbReference type="PIRSF" id="PIRSF000126">
    <property type="entry name" value="11-beta-HSD1"/>
    <property type="match status" value="1"/>
</dbReference>